<dbReference type="PANTHER" id="PTHR42928:SF5">
    <property type="entry name" value="BLR1237 PROTEIN"/>
    <property type="match status" value="1"/>
</dbReference>
<dbReference type="InterPro" id="IPR005064">
    <property type="entry name" value="BUG"/>
</dbReference>
<dbReference type="RefSeq" id="WP_204804464.1">
    <property type="nucleotide sequence ID" value="NZ_JACSNX010000013.1"/>
</dbReference>
<comment type="similarity">
    <text evidence="1">Belongs to the UPF0065 (bug) family.</text>
</comment>
<gene>
    <name evidence="3" type="ORF">H9X91_08970</name>
</gene>
<dbReference type="PANTHER" id="PTHR42928">
    <property type="entry name" value="TRICARBOXYLATE-BINDING PROTEIN"/>
    <property type="match status" value="1"/>
</dbReference>
<sequence length="335" mass="36026">MKNWKKLFALLSAIAMMCTLLAGCNGGSDTTDDGGASTDEGGTDWPTKSINMIVPMGAGGDTDFNARTYAMYLEDVLGETVAVTNITGNGGALGSEEVKNAAPDGYTCLFYHTCLNINQATGIADYGSEAFDVVAVVGESSGEAVVVRADAPYDTMEELIEYSQAHPQTVKIAANTGATSHWASVVLNVEEDAQLNIVNASSSAERVASLLGGHVDVIINPIGTVQDYVTSGDFKYLGVTTSERLDYLPDVPTCLEQGVNMSYDLTYYVLFPKGVDPAITEKFAEAFKTVSEMPEYAEAIKTAYNQTPLFMDTEESIAYIQEENEKMMAYADYFK</sequence>
<evidence type="ECO:0000256" key="2">
    <source>
        <dbReference type="SAM" id="SignalP"/>
    </source>
</evidence>
<name>A0ABS2FWA1_9FIRM</name>
<dbReference type="CDD" id="cd07012">
    <property type="entry name" value="PBP2_Bug_TTT"/>
    <property type="match status" value="1"/>
</dbReference>
<accession>A0ABS2FWA1</accession>
<reference evidence="3 4" key="1">
    <citation type="journal article" date="2021" name="Sci. Rep.">
        <title>The distribution of antibiotic resistance genes in chicken gut microbiota commensals.</title>
        <authorList>
            <person name="Juricova H."/>
            <person name="Matiasovicova J."/>
            <person name="Kubasova T."/>
            <person name="Cejkova D."/>
            <person name="Rychlik I."/>
        </authorList>
    </citation>
    <scope>NUCLEOTIDE SEQUENCE [LARGE SCALE GENOMIC DNA]</scope>
    <source>
        <strain evidence="3 4">An411</strain>
    </source>
</reference>
<dbReference type="Gene3D" id="3.40.190.10">
    <property type="entry name" value="Periplasmic binding protein-like II"/>
    <property type="match status" value="1"/>
</dbReference>
<keyword evidence="2" id="KW-0732">Signal</keyword>
<dbReference type="PROSITE" id="PS51257">
    <property type="entry name" value="PROKAR_LIPOPROTEIN"/>
    <property type="match status" value="1"/>
</dbReference>
<evidence type="ECO:0000313" key="3">
    <source>
        <dbReference type="EMBL" id="MBM6851565.1"/>
    </source>
</evidence>
<keyword evidence="4" id="KW-1185">Reference proteome</keyword>
<dbReference type="EMBL" id="JACSNX010000013">
    <property type="protein sequence ID" value="MBM6851565.1"/>
    <property type="molecule type" value="Genomic_DNA"/>
</dbReference>
<proteinExistence type="inferred from homology"/>
<evidence type="ECO:0000256" key="1">
    <source>
        <dbReference type="ARBA" id="ARBA00006987"/>
    </source>
</evidence>
<dbReference type="Proteomes" id="UP000719500">
    <property type="component" value="Unassembled WGS sequence"/>
</dbReference>
<evidence type="ECO:0000313" key="4">
    <source>
        <dbReference type="Proteomes" id="UP000719500"/>
    </source>
</evidence>
<feature type="chain" id="PRO_5047052766" evidence="2">
    <location>
        <begin position="23"/>
        <end position="335"/>
    </location>
</feature>
<protein>
    <submittedName>
        <fullName evidence="3">Tripartite tricarboxylate transporter substrate binding protein</fullName>
    </submittedName>
</protein>
<organism evidence="3 4">
    <name type="scientific">Oscillibacter valericigenes</name>
    <dbReference type="NCBI Taxonomy" id="351091"/>
    <lineage>
        <taxon>Bacteria</taxon>
        <taxon>Bacillati</taxon>
        <taxon>Bacillota</taxon>
        <taxon>Clostridia</taxon>
        <taxon>Eubacteriales</taxon>
        <taxon>Oscillospiraceae</taxon>
        <taxon>Oscillibacter</taxon>
    </lineage>
</organism>
<dbReference type="Pfam" id="PF03401">
    <property type="entry name" value="TctC"/>
    <property type="match status" value="1"/>
</dbReference>
<dbReference type="InterPro" id="IPR042100">
    <property type="entry name" value="Bug_dom1"/>
</dbReference>
<feature type="signal peptide" evidence="2">
    <location>
        <begin position="1"/>
        <end position="22"/>
    </location>
</feature>
<comment type="caution">
    <text evidence="3">The sequence shown here is derived from an EMBL/GenBank/DDBJ whole genome shotgun (WGS) entry which is preliminary data.</text>
</comment>
<dbReference type="PIRSF" id="PIRSF017082">
    <property type="entry name" value="YflP"/>
    <property type="match status" value="1"/>
</dbReference>
<dbReference type="Gene3D" id="3.40.190.150">
    <property type="entry name" value="Bordetella uptake gene, domain 1"/>
    <property type="match status" value="1"/>
</dbReference>
<dbReference type="SUPFAM" id="SSF53850">
    <property type="entry name" value="Periplasmic binding protein-like II"/>
    <property type="match status" value="1"/>
</dbReference>